<keyword evidence="2" id="KW-0812">Transmembrane</keyword>
<dbReference type="EMBL" id="JACOFZ010000008">
    <property type="protein sequence ID" value="MBC3882903.1"/>
    <property type="molecule type" value="Genomic_DNA"/>
</dbReference>
<feature type="transmembrane region" description="Helical" evidence="2">
    <location>
        <begin position="614"/>
        <end position="635"/>
    </location>
</feature>
<feature type="transmembrane region" description="Helical" evidence="2">
    <location>
        <begin position="506"/>
        <end position="527"/>
    </location>
</feature>
<feature type="transmembrane region" description="Helical" evidence="2">
    <location>
        <begin position="906"/>
        <end position="926"/>
    </location>
</feature>
<feature type="transmembrane region" description="Helical" evidence="2">
    <location>
        <begin position="822"/>
        <end position="838"/>
    </location>
</feature>
<evidence type="ECO:0000256" key="2">
    <source>
        <dbReference type="SAM" id="Phobius"/>
    </source>
</evidence>
<feature type="transmembrane region" description="Helical" evidence="2">
    <location>
        <begin position="1232"/>
        <end position="1253"/>
    </location>
</feature>
<feature type="transmembrane region" description="Helical" evidence="2">
    <location>
        <begin position="534"/>
        <end position="553"/>
    </location>
</feature>
<feature type="transmembrane region" description="Helical" evidence="2">
    <location>
        <begin position="733"/>
        <end position="752"/>
    </location>
</feature>
<dbReference type="InterPro" id="IPR019286">
    <property type="entry name" value="DUF2339_TM"/>
</dbReference>
<protein>
    <submittedName>
        <fullName evidence="3">DUF2339 domain-containing protein</fullName>
    </submittedName>
</protein>
<feature type="transmembrane region" description="Helical" evidence="2">
    <location>
        <begin position="702"/>
        <end position="721"/>
    </location>
</feature>
<dbReference type="PANTHER" id="PTHR38434">
    <property type="entry name" value="BLL2549 PROTEIN"/>
    <property type="match status" value="1"/>
</dbReference>
<feature type="transmembrane region" description="Helical" evidence="2">
    <location>
        <begin position="428"/>
        <end position="447"/>
    </location>
</feature>
<keyword evidence="4" id="KW-1185">Reference proteome</keyword>
<dbReference type="Proteomes" id="UP000627446">
    <property type="component" value="Unassembled WGS sequence"/>
</dbReference>
<reference evidence="3" key="1">
    <citation type="submission" date="2020-08" db="EMBL/GenBank/DDBJ databases">
        <title>Novel species isolated from subtropical streams in China.</title>
        <authorList>
            <person name="Lu H."/>
        </authorList>
    </citation>
    <scope>NUCLEOTIDE SEQUENCE</scope>
    <source>
        <strain evidence="3">LX22W</strain>
    </source>
</reference>
<evidence type="ECO:0000313" key="4">
    <source>
        <dbReference type="Proteomes" id="UP000627446"/>
    </source>
</evidence>
<feature type="transmembrane region" description="Helical" evidence="2">
    <location>
        <begin position="399"/>
        <end position="416"/>
    </location>
</feature>
<feature type="transmembrane region" description="Helical" evidence="2">
    <location>
        <begin position="242"/>
        <end position="262"/>
    </location>
</feature>
<dbReference type="PANTHER" id="PTHR38434:SF1">
    <property type="entry name" value="BLL2549 PROTEIN"/>
    <property type="match status" value="1"/>
</dbReference>
<feature type="transmembrane region" description="Helical" evidence="2">
    <location>
        <begin position="773"/>
        <end position="794"/>
    </location>
</feature>
<keyword evidence="2" id="KW-1133">Transmembrane helix</keyword>
<dbReference type="Pfam" id="PF10101">
    <property type="entry name" value="DUF2339"/>
    <property type="match status" value="1"/>
</dbReference>
<proteinExistence type="predicted"/>
<sequence>MWWIGALIGLALGLASHYGSAIWYTVFGGVFGLLAKISLDSQFSALKKANMALHEQAAAAMNEVRATIARLEAKIKSLEAELQAVRAAKSVSDHVPLADVDPAKSMKTVVAASMQATNATATSVLTTAPETEPMALEPLMQLDAEEGVDSQQALAPNVPLVNLDLPQLEKNTQTALSIKAEQTVANVSVPVPTSLHTIVTPEIEAPAPVRKRARLPAPPPPSKPLRERLPEPIANFIFGGNLLVKVGVLILFLGLAFLLRYAAERVTVPIELRYAGVLGTGLVLLALGWRLREKRRDYGLSLQGMAIGVFYLAGLSAVKVHQLITPETGFAFLFVVSVMSAALAVLQKAPVLAIIAALEGFAAPVLTSTGANRPLGLMTYLAVLDVGIFLVAWFNAWRVLNVIAFVGTFTLSLGWANKFYTPADYGLVQPFLIFFFVLFAVIGVLFARRTLLEARYAATLDEASRSGEANPLMGIKLVGRVDSALVFGNPLTAFGLQYLLVKHTEYGAAFSALAIAAFYLFLARFIFSKEKHGLALLAEAYVIVAAIFATLAIPLGLEGTWTSAAWAVEGAGMYWLGCRQQRPYARAFAYVVMAGATYKLLNAISINTGALQPLLQGSLLGPVLLGSSALVMWFLHRRRESESLASWELPASRALPWLGFAAYTILPWMLLLPSFASAACAVFALVVGEIGRRRVLPEWRPIAASIQVASVLSFLAGLHVDTSSQSQAYLQDGWRGMVPAIIIAFSILLNAGRRMLAIKREAEAQGLPPSWTAFDGLASITGFALLHLAMLFALDLYQVAAIWPITSFLVLVGALYMAQTPLAVFALALQAVSGLVYLQSHQSSAADLYLNWNFATQISLALAAFLSADRLRHEAQRFAAALRELSTPAGQSTQQRAWLNPWCNQALIQWLPLVWALIWWLISWGFENSMALNRAGERHTIPMAEVMLATVSALLLIAIAAWRRWPQVAKLSAVSLPLYLLATAYAWFDGPVIFTPSLHWGWFVWPLSAFSFYFVLRNQEAYFGLPHKLLSLQHVLGAWLFLFLIAAELRSHMLNMNGIGEAWVMLATVAAPALLLFGLGRNWGAKAWPMLTHRSVYAESMAAPIAALLLWWCWGANMGSAGDASPLPYLPLLNPLELGICLVLFSLFIWWRHLPKTAAVRLPDRATAAVFAISGFALLTAGVLRVVHHYAGVAWNADTLFDSRLAQAAVSITWAVSGVSLMILGNRRASRVVWIAGAALLAIVVAKLFLIELADRGGLYRIVSFIGVGLAFLVVGYFAPVPVKKPDTVQEGEPAVDPNSREEGV</sequence>
<keyword evidence="1" id="KW-0175">Coiled coil</keyword>
<feature type="transmembrane region" description="Helical" evidence="2">
    <location>
        <begin position="1132"/>
        <end position="1154"/>
    </location>
</feature>
<accession>A0A923KQG5</accession>
<feature type="transmembrane region" description="Helical" evidence="2">
    <location>
        <begin position="1166"/>
        <end position="1185"/>
    </location>
</feature>
<feature type="transmembrane region" description="Helical" evidence="2">
    <location>
        <begin position="1000"/>
        <end position="1017"/>
    </location>
</feature>
<dbReference type="RefSeq" id="WP_186917524.1">
    <property type="nucleotide sequence ID" value="NZ_JACOFZ010000008.1"/>
</dbReference>
<feature type="transmembrane region" description="Helical" evidence="2">
    <location>
        <begin position="946"/>
        <end position="962"/>
    </location>
</feature>
<feature type="transmembrane region" description="Helical" evidence="2">
    <location>
        <begin position="800"/>
        <end position="817"/>
    </location>
</feature>
<feature type="transmembrane region" description="Helical" evidence="2">
    <location>
        <begin position="1029"/>
        <end position="1047"/>
    </location>
</feature>
<feature type="transmembrane region" description="Helical" evidence="2">
    <location>
        <begin position="330"/>
        <end position="357"/>
    </location>
</feature>
<evidence type="ECO:0000313" key="3">
    <source>
        <dbReference type="EMBL" id="MBC3882903.1"/>
    </source>
</evidence>
<name>A0A923KQG5_9BURK</name>
<keyword evidence="2" id="KW-0472">Membrane</keyword>
<feature type="transmembrane region" description="Helical" evidence="2">
    <location>
        <begin position="1205"/>
        <end position="1225"/>
    </location>
</feature>
<feature type="coiled-coil region" evidence="1">
    <location>
        <begin position="54"/>
        <end position="88"/>
    </location>
</feature>
<feature type="transmembrane region" description="Helical" evidence="2">
    <location>
        <begin position="481"/>
        <end position="500"/>
    </location>
</feature>
<feature type="transmembrane region" description="Helical" evidence="2">
    <location>
        <begin position="274"/>
        <end position="292"/>
    </location>
</feature>
<gene>
    <name evidence="3" type="ORF">H8K36_16040</name>
</gene>
<feature type="transmembrane region" description="Helical" evidence="2">
    <location>
        <begin position="588"/>
        <end position="608"/>
    </location>
</feature>
<feature type="transmembrane region" description="Helical" evidence="2">
    <location>
        <begin position="1096"/>
        <end position="1112"/>
    </location>
</feature>
<organism evidence="3 4">
    <name type="scientific">Undibacterium nitidum</name>
    <dbReference type="NCBI Taxonomy" id="2762298"/>
    <lineage>
        <taxon>Bacteria</taxon>
        <taxon>Pseudomonadati</taxon>
        <taxon>Pseudomonadota</taxon>
        <taxon>Betaproteobacteria</taxon>
        <taxon>Burkholderiales</taxon>
        <taxon>Oxalobacteraceae</taxon>
        <taxon>Undibacterium</taxon>
    </lineage>
</organism>
<feature type="transmembrane region" description="Helical" evidence="2">
    <location>
        <begin position="1062"/>
        <end position="1084"/>
    </location>
</feature>
<feature type="transmembrane region" description="Helical" evidence="2">
    <location>
        <begin position="1259"/>
        <end position="1279"/>
    </location>
</feature>
<feature type="transmembrane region" description="Helical" evidence="2">
    <location>
        <begin position="672"/>
        <end position="690"/>
    </location>
</feature>
<feature type="transmembrane region" description="Helical" evidence="2">
    <location>
        <begin position="850"/>
        <end position="868"/>
    </location>
</feature>
<feature type="transmembrane region" description="Helical" evidence="2">
    <location>
        <begin position="377"/>
        <end position="394"/>
    </location>
</feature>
<feature type="transmembrane region" description="Helical" evidence="2">
    <location>
        <begin position="969"/>
        <end position="988"/>
    </location>
</feature>
<comment type="caution">
    <text evidence="3">The sequence shown here is derived from an EMBL/GenBank/DDBJ whole genome shotgun (WGS) entry which is preliminary data.</text>
</comment>
<evidence type="ECO:0000256" key="1">
    <source>
        <dbReference type="SAM" id="Coils"/>
    </source>
</evidence>
<feature type="transmembrane region" description="Helical" evidence="2">
    <location>
        <begin position="298"/>
        <end position="318"/>
    </location>
</feature>